<dbReference type="GO" id="GO:0003724">
    <property type="term" value="F:RNA helicase activity"/>
    <property type="evidence" value="ECO:0007669"/>
    <property type="project" value="InterPro"/>
</dbReference>
<evidence type="ECO:0000259" key="1">
    <source>
        <dbReference type="PROSITE" id="PS51218"/>
    </source>
</evidence>
<name>H9XTK4_9VIRU</name>
<organism evidence="2">
    <name type="scientific">Dicistroviridae SC2638</name>
    <dbReference type="NCBI Taxonomy" id="1169617"/>
    <lineage>
        <taxon>Viruses</taxon>
        <taxon>Riboviria</taxon>
        <taxon>Orthornavirae</taxon>
        <taxon>Pisuviricota</taxon>
        <taxon>Pisoniviricetes</taxon>
        <taxon>Picornavirales</taxon>
        <taxon>Dicistroviridae</taxon>
    </lineage>
</organism>
<dbReference type="InterPro" id="IPR000605">
    <property type="entry name" value="Helicase_SF3_ssDNA/RNA_vir"/>
</dbReference>
<dbReference type="PROSITE" id="PS51218">
    <property type="entry name" value="SF3_HELICASE_2"/>
    <property type="match status" value="1"/>
</dbReference>
<dbReference type="InterPro" id="IPR014759">
    <property type="entry name" value="Helicase_SF3_ssRNA_vir"/>
</dbReference>
<sequence>NEFWDGYSNQTIVCYDDFGTMKDSSNQPNKEFLELIHIAGAAPYALHMSDVKDKANTYFDSPIVMLTCNHMDYDVN</sequence>
<dbReference type="EMBL" id="JN857328">
    <property type="protein sequence ID" value="AFH02741.1"/>
    <property type="molecule type" value="Genomic_RNA"/>
</dbReference>
<feature type="non-terminal residue" evidence="2">
    <location>
        <position position="76"/>
    </location>
</feature>
<reference evidence="2" key="1">
    <citation type="journal article" date="2012" name="J. Virol.">
        <title>Metagenomic analysis of viruses from bat fecal samples reveals many novel viruses in insectivorous bats in china.</title>
        <authorList>
            <person name="Ge X."/>
            <person name="Li Y."/>
            <person name="Yang X."/>
            <person name="Zhang H."/>
            <person name="Zhou P."/>
            <person name="Zhang Y."/>
            <person name="Shi Z."/>
        </authorList>
    </citation>
    <scope>NUCLEOTIDE SEQUENCE</scope>
</reference>
<proteinExistence type="predicted"/>
<accession>H9XTK4</accession>
<dbReference type="GO" id="GO:0003723">
    <property type="term" value="F:RNA binding"/>
    <property type="evidence" value="ECO:0007669"/>
    <property type="project" value="InterPro"/>
</dbReference>
<protein>
    <submittedName>
        <fullName evidence="2">Putative replicase polyprotein</fullName>
    </submittedName>
</protein>
<feature type="non-terminal residue" evidence="2">
    <location>
        <position position="1"/>
    </location>
</feature>
<dbReference type="Pfam" id="PF00910">
    <property type="entry name" value="RNA_helicase"/>
    <property type="match status" value="1"/>
</dbReference>
<evidence type="ECO:0000313" key="2">
    <source>
        <dbReference type="EMBL" id="AFH02741.1"/>
    </source>
</evidence>
<feature type="domain" description="SF3 helicase" evidence="1">
    <location>
        <begin position="1"/>
        <end position="76"/>
    </location>
</feature>